<keyword evidence="2" id="KW-0472">Membrane</keyword>
<evidence type="ECO:0000313" key="4">
    <source>
        <dbReference type="Proteomes" id="UP000317243"/>
    </source>
</evidence>
<feature type="transmembrane region" description="Helical" evidence="2">
    <location>
        <begin position="19"/>
        <end position="38"/>
    </location>
</feature>
<gene>
    <name evidence="3" type="ORF">KOR42_36600</name>
</gene>
<feature type="region of interest" description="Disordered" evidence="1">
    <location>
        <begin position="146"/>
        <end position="167"/>
    </location>
</feature>
<comment type="caution">
    <text evidence="3">The sequence shown here is derived from an EMBL/GenBank/DDBJ whole genome shotgun (WGS) entry which is preliminary data.</text>
</comment>
<evidence type="ECO:0000256" key="1">
    <source>
        <dbReference type="SAM" id="MobiDB-lite"/>
    </source>
</evidence>
<protein>
    <submittedName>
        <fullName evidence="3">Uncharacterized protein</fullName>
    </submittedName>
</protein>
<name>A0A5C5WJG4_9PLAN</name>
<keyword evidence="2" id="KW-1133">Transmembrane helix</keyword>
<accession>A0A5C5WJG4</accession>
<proteinExistence type="predicted"/>
<sequence>MARRQVEETAFGSDSFLDIVANIVGILIILIVVAGVRVSRTPLLSVPKQEASAEQKSPETVTLWANAPVDNDEPIEVDLAFVPAMTPEEIPVEIAPFVPPEVGVFEPIPDAAVSAELLQVFEQMQEELAQLTAQWESVRNQFSEHQRDREEISQQSEELERQLTSAESALSQRRQQLEFVEIENARSSQVIEQLRERLADVQNEEPETKKLAHRLNPVGRAVSGQEVHFCLENGQVSYVPVDELTDLVKQQMQRRKDFLLKQPRYQATVGPVNGYEMEFLVQRHSNGLLGDSRFGANLVKISVTDWVIRPAGDVRGETSEEALQSHSQFRRALISQGTNATITFWVYPDSYELHQDLKSFLHDYGFWVASRPLPSGFPIAGSASGSKSIAQ</sequence>
<reference evidence="3 4" key="1">
    <citation type="submission" date="2019-02" db="EMBL/GenBank/DDBJ databases">
        <title>Deep-cultivation of Planctomycetes and their phenomic and genomic characterization uncovers novel biology.</title>
        <authorList>
            <person name="Wiegand S."/>
            <person name="Jogler M."/>
            <person name="Boedeker C."/>
            <person name="Pinto D."/>
            <person name="Vollmers J."/>
            <person name="Rivas-Marin E."/>
            <person name="Kohn T."/>
            <person name="Peeters S.H."/>
            <person name="Heuer A."/>
            <person name="Rast P."/>
            <person name="Oberbeckmann S."/>
            <person name="Bunk B."/>
            <person name="Jeske O."/>
            <person name="Meyerdierks A."/>
            <person name="Storesund J.E."/>
            <person name="Kallscheuer N."/>
            <person name="Luecker S."/>
            <person name="Lage O.M."/>
            <person name="Pohl T."/>
            <person name="Merkel B.J."/>
            <person name="Hornburger P."/>
            <person name="Mueller R.-W."/>
            <person name="Bruemmer F."/>
            <person name="Labrenz M."/>
            <person name="Spormann A.M."/>
            <person name="Op Den Camp H."/>
            <person name="Overmann J."/>
            <person name="Amann R."/>
            <person name="Jetten M.S.M."/>
            <person name="Mascher T."/>
            <person name="Medema M.H."/>
            <person name="Devos D.P."/>
            <person name="Kaster A.-K."/>
            <person name="Ovreas L."/>
            <person name="Rohde M."/>
            <person name="Galperin M.Y."/>
            <person name="Jogler C."/>
        </authorList>
    </citation>
    <scope>NUCLEOTIDE SEQUENCE [LARGE SCALE GENOMIC DNA]</scope>
    <source>
        <strain evidence="3 4">KOR42</strain>
    </source>
</reference>
<dbReference type="OrthoDB" id="284128at2"/>
<keyword evidence="4" id="KW-1185">Reference proteome</keyword>
<evidence type="ECO:0000256" key="2">
    <source>
        <dbReference type="SAM" id="Phobius"/>
    </source>
</evidence>
<dbReference type="AlphaFoldDB" id="A0A5C5WJG4"/>
<dbReference type="EMBL" id="SIHI01000014">
    <property type="protein sequence ID" value="TWT50113.1"/>
    <property type="molecule type" value="Genomic_DNA"/>
</dbReference>
<dbReference type="Proteomes" id="UP000317243">
    <property type="component" value="Unassembled WGS sequence"/>
</dbReference>
<evidence type="ECO:0000313" key="3">
    <source>
        <dbReference type="EMBL" id="TWT50113.1"/>
    </source>
</evidence>
<organism evidence="3 4">
    <name type="scientific">Thalassoglobus neptunius</name>
    <dbReference type="NCBI Taxonomy" id="1938619"/>
    <lineage>
        <taxon>Bacteria</taxon>
        <taxon>Pseudomonadati</taxon>
        <taxon>Planctomycetota</taxon>
        <taxon>Planctomycetia</taxon>
        <taxon>Planctomycetales</taxon>
        <taxon>Planctomycetaceae</taxon>
        <taxon>Thalassoglobus</taxon>
    </lineage>
</organism>
<dbReference type="RefSeq" id="WP_146511097.1">
    <property type="nucleotide sequence ID" value="NZ_SIHI01000014.1"/>
</dbReference>
<keyword evidence="2" id="KW-0812">Transmembrane</keyword>